<dbReference type="InParanoid" id="A0A0C3KRA7"/>
<keyword evidence="1" id="KW-1133">Transmembrane helix</keyword>
<evidence type="ECO:0000313" key="2">
    <source>
        <dbReference type="EMBL" id="KIO12077.1"/>
    </source>
</evidence>
<dbReference type="AlphaFoldDB" id="A0A0C3KRA7"/>
<dbReference type="OrthoDB" id="301502at2759"/>
<accession>A0A0C3KRA7</accession>
<evidence type="ECO:0000256" key="1">
    <source>
        <dbReference type="SAM" id="Phobius"/>
    </source>
</evidence>
<gene>
    <name evidence="2" type="ORF">M404DRAFT_7015</name>
</gene>
<reference evidence="3" key="2">
    <citation type="submission" date="2015-01" db="EMBL/GenBank/DDBJ databases">
        <title>Evolutionary Origins and Diversification of the Mycorrhizal Mutualists.</title>
        <authorList>
            <consortium name="DOE Joint Genome Institute"/>
            <consortium name="Mycorrhizal Genomics Consortium"/>
            <person name="Kohler A."/>
            <person name="Kuo A."/>
            <person name="Nagy L.G."/>
            <person name="Floudas D."/>
            <person name="Copeland A."/>
            <person name="Barry K.W."/>
            <person name="Cichocki N."/>
            <person name="Veneault-Fourrey C."/>
            <person name="LaButti K."/>
            <person name="Lindquist E.A."/>
            <person name="Lipzen A."/>
            <person name="Lundell T."/>
            <person name="Morin E."/>
            <person name="Murat C."/>
            <person name="Riley R."/>
            <person name="Ohm R."/>
            <person name="Sun H."/>
            <person name="Tunlid A."/>
            <person name="Henrissat B."/>
            <person name="Grigoriev I.V."/>
            <person name="Hibbett D.S."/>
            <person name="Martin F."/>
        </authorList>
    </citation>
    <scope>NUCLEOTIDE SEQUENCE [LARGE SCALE GENOMIC DNA]</scope>
    <source>
        <strain evidence="3">Marx 270</strain>
    </source>
</reference>
<proteinExistence type="predicted"/>
<keyword evidence="1" id="KW-0812">Transmembrane</keyword>
<feature type="transmembrane region" description="Helical" evidence="1">
    <location>
        <begin position="112"/>
        <end position="131"/>
    </location>
</feature>
<keyword evidence="3" id="KW-1185">Reference proteome</keyword>
<reference evidence="2 3" key="1">
    <citation type="submission" date="2014-04" db="EMBL/GenBank/DDBJ databases">
        <authorList>
            <consortium name="DOE Joint Genome Institute"/>
            <person name="Kuo A."/>
            <person name="Kohler A."/>
            <person name="Costa M.D."/>
            <person name="Nagy L.G."/>
            <person name="Floudas D."/>
            <person name="Copeland A."/>
            <person name="Barry K.W."/>
            <person name="Cichocki N."/>
            <person name="Veneault-Fourrey C."/>
            <person name="LaButti K."/>
            <person name="Lindquist E.A."/>
            <person name="Lipzen A."/>
            <person name="Lundell T."/>
            <person name="Morin E."/>
            <person name="Murat C."/>
            <person name="Sun H."/>
            <person name="Tunlid A."/>
            <person name="Henrissat B."/>
            <person name="Grigoriev I.V."/>
            <person name="Hibbett D.S."/>
            <person name="Martin F."/>
            <person name="Nordberg H.P."/>
            <person name="Cantor M.N."/>
            <person name="Hua S.X."/>
        </authorList>
    </citation>
    <scope>NUCLEOTIDE SEQUENCE [LARGE SCALE GENOMIC DNA]</scope>
    <source>
        <strain evidence="2 3">Marx 270</strain>
    </source>
</reference>
<sequence>MVIVHRASSAVYLDLNAIVINMLQDGLYLFKLGSTKPVQKWLKPTTPFWYPFYMTGKHWYRDPPPVMFAFGKLVPMTFTRFSHIVAAQRGAWSYVAVASAGKDWSDYGRMSWMILYSIVCATLAYSLVRLVWYNIPWTWIAAFLIDSIGKVIDLLQQIAMLSYRCLCSLLLAVWRSIADVWAATVSHIHSTLRTFIGLPPVDGFQLPPYPRLPSQYEL</sequence>
<evidence type="ECO:0000313" key="3">
    <source>
        <dbReference type="Proteomes" id="UP000054217"/>
    </source>
</evidence>
<protein>
    <submittedName>
        <fullName evidence="2">Uncharacterized protein</fullName>
    </submittedName>
</protein>
<dbReference type="EMBL" id="KN831948">
    <property type="protein sequence ID" value="KIO12077.1"/>
    <property type="molecule type" value="Genomic_DNA"/>
</dbReference>
<dbReference type="HOGENOM" id="CLU_1267355_0_0_1"/>
<organism evidence="2 3">
    <name type="scientific">Pisolithus tinctorius Marx 270</name>
    <dbReference type="NCBI Taxonomy" id="870435"/>
    <lineage>
        <taxon>Eukaryota</taxon>
        <taxon>Fungi</taxon>
        <taxon>Dikarya</taxon>
        <taxon>Basidiomycota</taxon>
        <taxon>Agaricomycotina</taxon>
        <taxon>Agaricomycetes</taxon>
        <taxon>Agaricomycetidae</taxon>
        <taxon>Boletales</taxon>
        <taxon>Sclerodermatineae</taxon>
        <taxon>Pisolithaceae</taxon>
        <taxon>Pisolithus</taxon>
    </lineage>
</organism>
<name>A0A0C3KRA7_PISTI</name>
<keyword evidence="1" id="KW-0472">Membrane</keyword>
<dbReference type="Proteomes" id="UP000054217">
    <property type="component" value="Unassembled WGS sequence"/>
</dbReference>